<reference evidence="1" key="1">
    <citation type="submission" date="2020-01" db="EMBL/GenBank/DDBJ databases">
        <authorList>
            <person name="Meier V. D."/>
            <person name="Meier V D."/>
        </authorList>
    </citation>
    <scope>NUCLEOTIDE SEQUENCE</scope>
    <source>
        <strain evidence="1">HLG_WM_MAG_07</strain>
    </source>
</reference>
<sequence length="353" mass="41097">MSDSAEIRKQNLLSILNKDYKAQRTALADRLDISSGGLNKYIGNGKTRPMSDRTARLFERRLGLEFQALDTVAHADNVNFYYIRIVFEGHSVNEFLRKLHKFSIIQEASAQYGETDIFIKIKSTEAQFQKLVFDHLRAFPGVSTTITSQALSSARWQRKQEGHNNIPGSEDSTETYLNSFLQSKSRELYKQIAQLDKGEHIIVGLDDMETIRYQDLLSESTREVLVTKWVFENDIDAFEDNIAKYSRLVDDQVTLKLLVIYDDSLPAKMQQQLQAYLEKYTRYTNQTTLSLVHSQWVNSNFDRGCEWFTIFDGHLVSIREKSFIKLHYSKTMLDHYQKVFQKNWNKALRIQES</sequence>
<gene>
    <name evidence="1" type="ORF">HELGO_WM10954</name>
</gene>
<dbReference type="EMBL" id="CACVAY010000013">
    <property type="protein sequence ID" value="CAA6802837.1"/>
    <property type="molecule type" value="Genomic_DNA"/>
</dbReference>
<dbReference type="AlphaFoldDB" id="A0A6S6SBT1"/>
<protein>
    <submittedName>
        <fullName evidence="1">Uncharacterized protein</fullName>
    </submittedName>
</protein>
<dbReference type="SUPFAM" id="SSF54909">
    <property type="entry name" value="Dimeric alpha+beta barrel"/>
    <property type="match status" value="1"/>
</dbReference>
<dbReference type="InterPro" id="IPR011008">
    <property type="entry name" value="Dimeric_a/b-barrel"/>
</dbReference>
<accession>A0A6S6SBT1</accession>
<dbReference type="Gene3D" id="3.30.70.920">
    <property type="match status" value="1"/>
</dbReference>
<evidence type="ECO:0000313" key="1">
    <source>
        <dbReference type="EMBL" id="CAA6802837.1"/>
    </source>
</evidence>
<proteinExistence type="predicted"/>
<organism evidence="1">
    <name type="scientific">uncultured Thiotrichaceae bacterium</name>
    <dbReference type="NCBI Taxonomy" id="298394"/>
    <lineage>
        <taxon>Bacteria</taxon>
        <taxon>Pseudomonadati</taxon>
        <taxon>Pseudomonadota</taxon>
        <taxon>Gammaproteobacteria</taxon>
        <taxon>Thiotrichales</taxon>
        <taxon>Thiotrichaceae</taxon>
        <taxon>environmental samples</taxon>
    </lineage>
</organism>
<name>A0A6S6SBT1_9GAMM</name>